<organism evidence="6 7">
    <name type="scientific">Cohaesibacter marisflavi</name>
    <dbReference type="NCBI Taxonomy" id="655353"/>
    <lineage>
        <taxon>Bacteria</taxon>
        <taxon>Pseudomonadati</taxon>
        <taxon>Pseudomonadota</taxon>
        <taxon>Alphaproteobacteria</taxon>
        <taxon>Hyphomicrobiales</taxon>
        <taxon>Cohaesibacteraceae</taxon>
    </lineage>
</organism>
<evidence type="ECO:0000313" key="6">
    <source>
        <dbReference type="EMBL" id="SFO52256.1"/>
    </source>
</evidence>
<proteinExistence type="inferred from homology"/>
<dbReference type="InterPro" id="IPR000847">
    <property type="entry name" value="LysR_HTH_N"/>
</dbReference>
<keyword evidence="4" id="KW-0804">Transcription</keyword>
<protein>
    <submittedName>
        <fullName evidence="6">DNA-binding transcriptional regulator, LysR family</fullName>
    </submittedName>
</protein>
<comment type="similarity">
    <text evidence="1">Belongs to the LysR transcriptional regulatory family.</text>
</comment>
<sequence>MMKIRELQAFDAYIRLGGMRSAADELGLSQPMISRLLMALETRVGFALFLRKRNKLIPTPEAFQFHQTVVRGLESISALSEEASAIANNQRGHLVIAAQPIFCDTFLIDAIAEFQKTHPHVSVRLRDTGMSEIMRMVAERSCDFALGITLDADPYGADVTSLAICEARCLMPKGHKLQHLSEVSLQNLKRETFVDLAPGSPLRTRIDYMMQSIEVERAIVAETRTLHGVVRLVEMGGGLAIVDPVACLLLDEDKVVDCPLLPSIRWDIAQFVPKDRPLSGIGLAFAEVVATEIGRLKTAGVIL</sequence>
<evidence type="ECO:0000259" key="5">
    <source>
        <dbReference type="PROSITE" id="PS50931"/>
    </source>
</evidence>
<keyword evidence="2" id="KW-0805">Transcription regulation</keyword>
<dbReference type="Gene3D" id="1.10.10.10">
    <property type="entry name" value="Winged helix-like DNA-binding domain superfamily/Winged helix DNA-binding domain"/>
    <property type="match status" value="1"/>
</dbReference>
<evidence type="ECO:0000256" key="2">
    <source>
        <dbReference type="ARBA" id="ARBA00023015"/>
    </source>
</evidence>
<dbReference type="InterPro" id="IPR005119">
    <property type="entry name" value="LysR_subst-bd"/>
</dbReference>
<dbReference type="InterPro" id="IPR036390">
    <property type="entry name" value="WH_DNA-bd_sf"/>
</dbReference>
<gene>
    <name evidence="6" type="ORF">SAMN04488056_107158</name>
</gene>
<dbReference type="PRINTS" id="PR00039">
    <property type="entry name" value="HTHLYSR"/>
</dbReference>
<evidence type="ECO:0000256" key="1">
    <source>
        <dbReference type="ARBA" id="ARBA00009437"/>
    </source>
</evidence>
<dbReference type="InterPro" id="IPR036388">
    <property type="entry name" value="WH-like_DNA-bd_sf"/>
</dbReference>
<evidence type="ECO:0000256" key="3">
    <source>
        <dbReference type="ARBA" id="ARBA00023125"/>
    </source>
</evidence>
<feature type="domain" description="HTH lysR-type" evidence="5">
    <location>
        <begin position="2"/>
        <end position="59"/>
    </location>
</feature>
<dbReference type="Proteomes" id="UP000199236">
    <property type="component" value="Unassembled WGS sequence"/>
</dbReference>
<dbReference type="PROSITE" id="PS50931">
    <property type="entry name" value="HTH_LYSR"/>
    <property type="match status" value="1"/>
</dbReference>
<name>A0A1I5HWH4_9HYPH</name>
<dbReference type="PANTHER" id="PTHR30427">
    <property type="entry name" value="TRANSCRIPTIONAL ACTIVATOR PROTEIN LYSR"/>
    <property type="match status" value="1"/>
</dbReference>
<evidence type="ECO:0000256" key="4">
    <source>
        <dbReference type="ARBA" id="ARBA00023163"/>
    </source>
</evidence>
<accession>A0A1I5HWH4</accession>
<dbReference type="AlphaFoldDB" id="A0A1I5HWH4"/>
<dbReference type="Pfam" id="PF00126">
    <property type="entry name" value="HTH_1"/>
    <property type="match status" value="1"/>
</dbReference>
<dbReference type="Gene3D" id="3.40.190.290">
    <property type="match status" value="1"/>
</dbReference>
<dbReference type="Pfam" id="PF03466">
    <property type="entry name" value="LysR_substrate"/>
    <property type="match status" value="1"/>
</dbReference>
<dbReference type="GO" id="GO:0010628">
    <property type="term" value="P:positive regulation of gene expression"/>
    <property type="evidence" value="ECO:0007669"/>
    <property type="project" value="TreeGrafter"/>
</dbReference>
<dbReference type="OrthoDB" id="7260751at2"/>
<evidence type="ECO:0000313" key="7">
    <source>
        <dbReference type="Proteomes" id="UP000199236"/>
    </source>
</evidence>
<dbReference type="EMBL" id="FOVR01000007">
    <property type="protein sequence ID" value="SFO52256.1"/>
    <property type="molecule type" value="Genomic_DNA"/>
</dbReference>
<dbReference type="RefSeq" id="WP_090073415.1">
    <property type="nucleotide sequence ID" value="NZ_FOVR01000007.1"/>
</dbReference>
<dbReference type="STRING" id="655353.SAMN04488056_107158"/>
<dbReference type="GO" id="GO:0043565">
    <property type="term" value="F:sequence-specific DNA binding"/>
    <property type="evidence" value="ECO:0007669"/>
    <property type="project" value="TreeGrafter"/>
</dbReference>
<keyword evidence="7" id="KW-1185">Reference proteome</keyword>
<keyword evidence="3 6" id="KW-0238">DNA-binding</keyword>
<reference evidence="6 7" key="1">
    <citation type="submission" date="2016-10" db="EMBL/GenBank/DDBJ databases">
        <authorList>
            <person name="de Groot N.N."/>
        </authorList>
    </citation>
    <scope>NUCLEOTIDE SEQUENCE [LARGE SCALE GENOMIC DNA]</scope>
    <source>
        <strain evidence="6 7">CGMCC 1.9157</strain>
    </source>
</reference>
<dbReference type="SUPFAM" id="SSF53850">
    <property type="entry name" value="Periplasmic binding protein-like II"/>
    <property type="match status" value="1"/>
</dbReference>
<dbReference type="SUPFAM" id="SSF46785">
    <property type="entry name" value="Winged helix' DNA-binding domain"/>
    <property type="match status" value="1"/>
</dbReference>
<dbReference type="GO" id="GO:0003700">
    <property type="term" value="F:DNA-binding transcription factor activity"/>
    <property type="evidence" value="ECO:0007669"/>
    <property type="project" value="InterPro"/>
</dbReference>
<dbReference type="PANTHER" id="PTHR30427:SF1">
    <property type="entry name" value="TRANSCRIPTIONAL ACTIVATOR PROTEIN LYSR"/>
    <property type="match status" value="1"/>
</dbReference>